<evidence type="ECO:0000313" key="2">
    <source>
        <dbReference type="EMBL" id="MFF8279937.1"/>
    </source>
</evidence>
<accession>A0ABW6YJ95</accession>
<keyword evidence="3" id="KW-1185">Reference proteome</keyword>
<comment type="caution">
    <text evidence="2">The sequence shown here is derived from an EMBL/GenBank/DDBJ whole genome shotgun (WGS) entry which is preliminary data.</text>
</comment>
<dbReference type="Proteomes" id="UP001603013">
    <property type="component" value="Unassembled WGS sequence"/>
</dbReference>
<organism evidence="2 3">
    <name type="scientific">Streptomyces lateritius</name>
    <dbReference type="NCBI Taxonomy" id="67313"/>
    <lineage>
        <taxon>Bacteria</taxon>
        <taxon>Bacillati</taxon>
        <taxon>Actinomycetota</taxon>
        <taxon>Actinomycetes</taxon>
        <taxon>Kitasatosporales</taxon>
        <taxon>Streptomycetaceae</taxon>
        <taxon>Streptomyces</taxon>
    </lineage>
</organism>
<evidence type="ECO:0000313" key="3">
    <source>
        <dbReference type="Proteomes" id="UP001603013"/>
    </source>
</evidence>
<dbReference type="RefSeq" id="WP_391936846.1">
    <property type="nucleotide sequence ID" value="NZ_JBIBSM010000018.1"/>
</dbReference>
<gene>
    <name evidence="2" type="ORF">ACF05T_28190</name>
</gene>
<evidence type="ECO:0000256" key="1">
    <source>
        <dbReference type="SAM" id="Phobius"/>
    </source>
</evidence>
<keyword evidence="1" id="KW-1133">Transmembrane helix</keyword>
<keyword evidence="1" id="KW-0812">Transmembrane</keyword>
<sequence length="343" mass="38791">MTSADIGTALLIAGTLLCLGMFPLGPQSRLLPGPDPALWRAIVLAGLGIWRPAARLMAQTGQDQDWERRALYAEKLARAGGWLWPLWVRAWERAHPGDPDAALIRAQAQVSLAWRLRRGHYANQTASWRFRLFHRALSKARQNLSEAARLNPDDPCPYSAEIWPALGLGYSEDMMRELWEEIAKRAPHHFQAHYNALQYWSEKWRGSHEKARVFAGQAADGAPAGTLMATLPLFAWYEMYEARGNRHDFRSPEVRAMVDTALADMEAAAGHPALPYVQHLVAYCLTKQGRPREALRHFRAVDGWVGSVPWRYKGYQRLAYRGVRTAAVRGAVIDAVRRRLRRG</sequence>
<keyword evidence="1" id="KW-0472">Membrane</keyword>
<evidence type="ECO:0008006" key="4">
    <source>
        <dbReference type="Google" id="ProtNLM"/>
    </source>
</evidence>
<dbReference type="Gene3D" id="1.25.40.10">
    <property type="entry name" value="Tetratricopeptide repeat domain"/>
    <property type="match status" value="1"/>
</dbReference>
<proteinExistence type="predicted"/>
<name>A0ABW6YJ95_9ACTN</name>
<dbReference type="InterPro" id="IPR011990">
    <property type="entry name" value="TPR-like_helical_dom_sf"/>
</dbReference>
<reference evidence="2 3" key="1">
    <citation type="submission" date="2024-10" db="EMBL/GenBank/DDBJ databases">
        <title>The Natural Products Discovery Center: Release of the First 8490 Sequenced Strains for Exploring Actinobacteria Biosynthetic Diversity.</title>
        <authorList>
            <person name="Kalkreuter E."/>
            <person name="Kautsar S.A."/>
            <person name="Yang D."/>
            <person name="Bader C.D."/>
            <person name="Teijaro C.N."/>
            <person name="Fluegel L."/>
            <person name="Davis C.M."/>
            <person name="Simpson J.R."/>
            <person name="Lauterbach L."/>
            <person name="Steele A.D."/>
            <person name="Gui C."/>
            <person name="Meng S."/>
            <person name="Li G."/>
            <person name="Viehrig K."/>
            <person name="Ye F."/>
            <person name="Su P."/>
            <person name="Kiefer A.F."/>
            <person name="Nichols A."/>
            <person name="Cepeda A.J."/>
            <person name="Yan W."/>
            <person name="Fan B."/>
            <person name="Jiang Y."/>
            <person name="Adhikari A."/>
            <person name="Zheng C.-J."/>
            <person name="Schuster L."/>
            <person name="Cowan T.M."/>
            <person name="Smanski M.J."/>
            <person name="Chevrette M.G."/>
            <person name="De Carvalho L.P.S."/>
            <person name="Shen B."/>
        </authorList>
    </citation>
    <scope>NUCLEOTIDE SEQUENCE [LARGE SCALE GENOMIC DNA]</scope>
    <source>
        <strain evidence="2 3">NPDC015755</strain>
    </source>
</reference>
<dbReference type="EMBL" id="JBIBSM010000018">
    <property type="protein sequence ID" value="MFF8279937.1"/>
    <property type="molecule type" value="Genomic_DNA"/>
</dbReference>
<feature type="transmembrane region" description="Helical" evidence="1">
    <location>
        <begin position="6"/>
        <end position="25"/>
    </location>
</feature>
<protein>
    <recommendedName>
        <fullName evidence="4">DUF4034 domain-containing protein</fullName>
    </recommendedName>
</protein>